<evidence type="ECO:0000313" key="8">
    <source>
        <dbReference type="EMBL" id="GAA4126762.1"/>
    </source>
</evidence>
<dbReference type="PANTHER" id="PTHR30482:SF17">
    <property type="entry name" value="ABC TRANSPORTER ATP-BINDING PROTEIN"/>
    <property type="match status" value="1"/>
</dbReference>
<feature type="transmembrane region" description="Helical" evidence="7">
    <location>
        <begin position="223"/>
        <end position="249"/>
    </location>
</feature>
<dbReference type="Pfam" id="PF02653">
    <property type="entry name" value="BPD_transp_2"/>
    <property type="match status" value="1"/>
</dbReference>
<dbReference type="InterPro" id="IPR043428">
    <property type="entry name" value="LivM-like"/>
</dbReference>
<feature type="transmembrane region" description="Helical" evidence="7">
    <location>
        <begin position="111"/>
        <end position="130"/>
    </location>
</feature>
<keyword evidence="2" id="KW-1003">Cell membrane</keyword>
<dbReference type="Proteomes" id="UP001500266">
    <property type="component" value="Unassembled WGS sequence"/>
</dbReference>
<evidence type="ECO:0000256" key="3">
    <source>
        <dbReference type="ARBA" id="ARBA00022692"/>
    </source>
</evidence>
<evidence type="ECO:0000256" key="6">
    <source>
        <dbReference type="SAM" id="MobiDB-lite"/>
    </source>
</evidence>
<evidence type="ECO:0000256" key="1">
    <source>
        <dbReference type="ARBA" id="ARBA00004651"/>
    </source>
</evidence>
<name>A0ABP7XWK9_9ACTN</name>
<accession>A0ABP7XWK9</accession>
<reference evidence="9" key="1">
    <citation type="journal article" date="2019" name="Int. J. Syst. Evol. Microbiol.">
        <title>The Global Catalogue of Microorganisms (GCM) 10K type strain sequencing project: providing services to taxonomists for standard genome sequencing and annotation.</title>
        <authorList>
            <consortium name="The Broad Institute Genomics Platform"/>
            <consortium name="The Broad Institute Genome Sequencing Center for Infectious Disease"/>
            <person name="Wu L."/>
            <person name="Ma J."/>
        </authorList>
    </citation>
    <scope>NUCLEOTIDE SEQUENCE [LARGE SCALE GENOMIC DNA]</scope>
    <source>
        <strain evidence="9">JCM 17316</strain>
    </source>
</reference>
<feature type="transmembrane region" description="Helical" evidence="7">
    <location>
        <begin position="33"/>
        <end position="55"/>
    </location>
</feature>
<comment type="caution">
    <text evidence="8">The sequence shown here is derived from an EMBL/GenBank/DDBJ whole genome shotgun (WGS) entry which is preliminary data.</text>
</comment>
<keyword evidence="5 7" id="KW-0472">Membrane</keyword>
<gene>
    <name evidence="8" type="ORF">GCM10022416_00730</name>
</gene>
<evidence type="ECO:0000256" key="2">
    <source>
        <dbReference type="ARBA" id="ARBA00022475"/>
    </source>
</evidence>
<feature type="region of interest" description="Disordered" evidence="6">
    <location>
        <begin position="1"/>
        <end position="26"/>
    </location>
</feature>
<evidence type="ECO:0000256" key="4">
    <source>
        <dbReference type="ARBA" id="ARBA00022989"/>
    </source>
</evidence>
<feature type="compositionally biased region" description="Low complexity" evidence="6">
    <location>
        <begin position="8"/>
        <end position="17"/>
    </location>
</feature>
<keyword evidence="9" id="KW-1185">Reference proteome</keyword>
<sequence>MKAVQNIAPVQTAQAAPPAGPGSAGTHRTRRTAVIAVAVVALLAAAPLVLGVYQVTTMTRMLAFAVLVLSVDLLTGVTGLPTLGQAAYFGVGAYTAALVGIHVTADAVVQVVAALAAGSAAAAVTGWVAVRARGIVFLMLTLAIGESVHQVADTWSAVGAGNGLAGMPPISLFGAPIPVAGIVYWWILAVALAVFAAVSLVARSPYGRTLRGIRDNEPRMRALGYRPALAGYGVFCLAGGVAGVGGALWVAQTRFVSPGDLGFEVAALALLSVVIGGSGSLWGPCLGAALVLLVRDNLSAYVGGHGPLLLGVLFIAVVFVMPRGLARVSFRRGKEGRT</sequence>
<proteinExistence type="predicted"/>
<feature type="transmembrane region" description="Helical" evidence="7">
    <location>
        <begin position="269"/>
        <end position="294"/>
    </location>
</feature>
<keyword evidence="3 7" id="KW-0812">Transmembrane</keyword>
<feature type="transmembrane region" description="Helical" evidence="7">
    <location>
        <begin position="87"/>
        <end position="105"/>
    </location>
</feature>
<organism evidence="8 9">
    <name type="scientific">Actinomadura keratinilytica</name>
    <dbReference type="NCBI Taxonomy" id="547461"/>
    <lineage>
        <taxon>Bacteria</taxon>
        <taxon>Bacillati</taxon>
        <taxon>Actinomycetota</taxon>
        <taxon>Actinomycetes</taxon>
        <taxon>Streptosporangiales</taxon>
        <taxon>Thermomonosporaceae</taxon>
        <taxon>Actinomadura</taxon>
    </lineage>
</organism>
<dbReference type="InterPro" id="IPR001851">
    <property type="entry name" value="ABC_transp_permease"/>
</dbReference>
<dbReference type="PANTHER" id="PTHR30482">
    <property type="entry name" value="HIGH-AFFINITY BRANCHED-CHAIN AMINO ACID TRANSPORT SYSTEM PERMEASE"/>
    <property type="match status" value="1"/>
</dbReference>
<dbReference type="EMBL" id="BAABDO010000001">
    <property type="protein sequence ID" value="GAA4126762.1"/>
    <property type="molecule type" value="Genomic_DNA"/>
</dbReference>
<keyword evidence="4 7" id="KW-1133">Transmembrane helix</keyword>
<feature type="transmembrane region" description="Helical" evidence="7">
    <location>
        <begin position="182"/>
        <end position="202"/>
    </location>
</feature>
<dbReference type="CDD" id="cd06581">
    <property type="entry name" value="TM_PBP1_LivM_like"/>
    <property type="match status" value="1"/>
</dbReference>
<comment type="subcellular location">
    <subcellularLocation>
        <location evidence="1">Cell membrane</location>
        <topology evidence="1">Multi-pass membrane protein</topology>
    </subcellularLocation>
</comment>
<evidence type="ECO:0000256" key="7">
    <source>
        <dbReference type="SAM" id="Phobius"/>
    </source>
</evidence>
<evidence type="ECO:0000256" key="5">
    <source>
        <dbReference type="ARBA" id="ARBA00023136"/>
    </source>
</evidence>
<protein>
    <submittedName>
        <fullName evidence="8">Branched-chain amino acid ABC transporter permease</fullName>
    </submittedName>
</protein>
<evidence type="ECO:0000313" key="9">
    <source>
        <dbReference type="Proteomes" id="UP001500266"/>
    </source>
</evidence>
<feature type="transmembrane region" description="Helical" evidence="7">
    <location>
        <begin position="306"/>
        <end position="325"/>
    </location>
</feature>